<feature type="non-terminal residue" evidence="1">
    <location>
        <position position="1"/>
    </location>
</feature>
<evidence type="ECO:0000313" key="1">
    <source>
        <dbReference type="EMBL" id="ALC46472.1"/>
    </source>
</evidence>
<protein>
    <submittedName>
        <fullName evidence="1">CG33758</fullName>
    </submittedName>
</protein>
<gene>
    <name evidence="1" type="ORF">Dbus_chr3Rg1222</name>
</gene>
<evidence type="ECO:0000313" key="2">
    <source>
        <dbReference type="Proteomes" id="UP000494163"/>
    </source>
</evidence>
<dbReference type="PANTHER" id="PTHR20898">
    <property type="entry name" value="DAEDALUS ON 3-RELATED-RELATED"/>
    <property type="match status" value="1"/>
</dbReference>
<sequence>VQAKFRSLNCDSCDKNFGQFKLCEIKAVNRSLNLINIIYKFNGLLDNTSRASGWRPFLYDIKFELCELIEKGKPYVANLLFGYIKPYTNLNQTCPKQPGFEFKMQNYKLNMELFRQRFPIDAGEYAVNLKFFNKQLLRFIVNGSISYTNYKD</sequence>
<dbReference type="EMBL" id="CP012526">
    <property type="protein sequence ID" value="ALC46472.1"/>
    <property type="molecule type" value="Genomic_DNA"/>
</dbReference>
<dbReference type="OrthoDB" id="7817040at2759"/>
<name>A0A0M4EQA0_DROBS</name>
<dbReference type="InterPro" id="IPR010512">
    <property type="entry name" value="DUF1091"/>
</dbReference>
<dbReference type="AlphaFoldDB" id="A0A0M4EQA0"/>
<reference evidence="1 2" key="1">
    <citation type="submission" date="2015-08" db="EMBL/GenBank/DDBJ databases">
        <title>Ancestral chromatin configuration constrains chromatin evolution on differentiating sex chromosomes in Drosophila.</title>
        <authorList>
            <person name="Zhou Q."/>
            <person name="Bachtrog D."/>
        </authorList>
    </citation>
    <scope>NUCLEOTIDE SEQUENCE [LARGE SCALE GENOMIC DNA]</scope>
    <source>
        <tissue evidence="1">Whole larvae</tissue>
    </source>
</reference>
<organism evidence="1 2">
    <name type="scientific">Drosophila busckii</name>
    <name type="common">Fruit fly</name>
    <dbReference type="NCBI Taxonomy" id="30019"/>
    <lineage>
        <taxon>Eukaryota</taxon>
        <taxon>Metazoa</taxon>
        <taxon>Ecdysozoa</taxon>
        <taxon>Arthropoda</taxon>
        <taxon>Hexapoda</taxon>
        <taxon>Insecta</taxon>
        <taxon>Pterygota</taxon>
        <taxon>Neoptera</taxon>
        <taxon>Endopterygota</taxon>
        <taxon>Diptera</taxon>
        <taxon>Brachycera</taxon>
        <taxon>Muscomorpha</taxon>
        <taxon>Ephydroidea</taxon>
        <taxon>Drosophilidae</taxon>
        <taxon>Drosophila</taxon>
    </lineage>
</organism>
<proteinExistence type="predicted"/>
<accession>A0A0M4EQA0</accession>
<dbReference type="OMA" id="FIRLEFF"/>
<keyword evidence="2" id="KW-1185">Reference proteome</keyword>
<dbReference type="Pfam" id="PF06477">
    <property type="entry name" value="DUF1091"/>
    <property type="match status" value="1"/>
</dbReference>
<dbReference type="SMART" id="SM00697">
    <property type="entry name" value="DM8"/>
    <property type="match status" value="1"/>
</dbReference>
<dbReference type="Proteomes" id="UP000494163">
    <property type="component" value="Chromosome 3R"/>
</dbReference>
<dbReference type="PANTHER" id="PTHR20898:SF0">
    <property type="entry name" value="DAEDALUS ON 3-RELATED"/>
    <property type="match status" value="1"/>
</dbReference>